<dbReference type="Gene3D" id="1.10.357.10">
    <property type="entry name" value="Tetracycline Repressor, domain 2"/>
    <property type="match status" value="1"/>
</dbReference>
<dbReference type="InterPro" id="IPR036271">
    <property type="entry name" value="Tet_transcr_reg_TetR-rel_C_sf"/>
</dbReference>
<gene>
    <name evidence="6" type="ORF">Q5716_08430</name>
</gene>
<name>A0ABT9BP95_9MICO</name>
<dbReference type="InterPro" id="IPR009057">
    <property type="entry name" value="Homeodomain-like_sf"/>
</dbReference>
<accession>A0ABT9BP95</accession>
<comment type="caution">
    <text evidence="6">The sequence shown here is derived from an EMBL/GenBank/DDBJ whole genome shotgun (WGS) entry which is preliminary data.</text>
</comment>
<dbReference type="Pfam" id="PF16859">
    <property type="entry name" value="TetR_C_11"/>
    <property type="match status" value="1"/>
</dbReference>
<evidence type="ECO:0000256" key="2">
    <source>
        <dbReference type="ARBA" id="ARBA00023125"/>
    </source>
</evidence>
<keyword evidence="2 4" id="KW-0238">DNA-binding</keyword>
<dbReference type="RefSeq" id="WP_305002628.1">
    <property type="nucleotide sequence ID" value="NZ_JAUQUB010000001.1"/>
</dbReference>
<proteinExistence type="predicted"/>
<feature type="domain" description="HTH tetR-type" evidence="5">
    <location>
        <begin position="4"/>
        <end position="64"/>
    </location>
</feature>
<dbReference type="PROSITE" id="PS50977">
    <property type="entry name" value="HTH_TETR_2"/>
    <property type="match status" value="1"/>
</dbReference>
<feature type="DNA-binding region" description="H-T-H motif" evidence="4">
    <location>
        <begin position="27"/>
        <end position="46"/>
    </location>
</feature>
<dbReference type="Pfam" id="PF00440">
    <property type="entry name" value="TetR_N"/>
    <property type="match status" value="1"/>
</dbReference>
<dbReference type="PRINTS" id="PR00455">
    <property type="entry name" value="HTHTETR"/>
</dbReference>
<organism evidence="6 7">
    <name type="scientific">Antiquaquibacter soli</name>
    <dbReference type="NCBI Taxonomy" id="3064523"/>
    <lineage>
        <taxon>Bacteria</taxon>
        <taxon>Bacillati</taxon>
        <taxon>Actinomycetota</taxon>
        <taxon>Actinomycetes</taxon>
        <taxon>Micrococcales</taxon>
        <taxon>Microbacteriaceae</taxon>
        <taxon>Antiquaquibacter</taxon>
    </lineage>
</organism>
<sequence length="186" mass="20073">MSRAGVDERISFAALDLLRSRGPSAVSVESVAAHSGVAKTTIYRRFENRDELLAAAVVSATRPIDLPEGLSAEDTVRWALRHARDMIENVVGRGALAAVMADGDPVFRDVLLGMIRASIGPLRHDLRAEVADGELRADLDIELVLSVLMGAVIAEMIRGRPTDDEWVESVLGLLWPGLSGPGRRAR</sequence>
<evidence type="ECO:0000256" key="3">
    <source>
        <dbReference type="ARBA" id="ARBA00023163"/>
    </source>
</evidence>
<dbReference type="PANTHER" id="PTHR30055">
    <property type="entry name" value="HTH-TYPE TRANSCRIPTIONAL REGULATOR RUTR"/>
    <property type="match status" value="1"/>
</dbReference>
<protein>
    <submittedName>
        <fullName evidence="6">TetR/AcrR family transcriptional regulator</fullName>
    </submittedName>
</protein>
<keyword evidence="1" id="KW-0805">Transcription regulation</keyword>
<reference evidence="6 7" key="1">
    <citation type="submission" date="2023-07" db="EMBL/GenBank/DDBJ databases">
        <title>Protaetiibacter sp. nov WY-16 isolated from soil.</title>
        <authorList>
            <person name="Liu B."/>
            <person name="Wan Y."/>
        </authorList>
    </citation>
    <scope>NUCLEOTIDE SEQUENCE [LARGE SCALE GENOMIC DNA]</scope>
    <source>
        <strain evidence="6 7">WY-16</strain>
    </source>
</reference>
<dbReference type="SUPFAM" id="SSF46689">
    <property type="entry name" value="Homeodomain-like"/>
    <property type="match status" value="1"/>
</dbReference>
<dbReference type="InterPro" id="IPR001647">
    <property type="entry name" value="HTH_TetR"/>
</dbReference>
<evidence type="ECO:0000313" key="6">
    <source>
        <dbReference type="EMBL" id="MDO7882248.1"/>
    </source>
</evidence>
<dbReference type="PANTHER" id="PTHR30055:SF234">
    <property type="entry name" value="HTH-TYPE TRANSCRIPTIONAL REGULATOR BETI"/>
    <property type="match status" value="1"/>
</dbReference>
<evidence type="ECO:0000259" key="5">
    <source>
        <dbReference type="PROSITE" id="PS50977"/>
    </source>
</evidence>
<dbReference type="SUPFAM" id="SSF48498">
    <property type="entry name" value="Tetracyclin repressor-like, C-terminal domain"/>
    <property type="match status" value="1"/>
</dbReference>
<dbReference type="Gene3D" id="1.10.10.60">
    <property type="entry name" value="Homeodomain-like"/>
    <property type="match status" value="1"/>
</dbReference>
<evidence type="ECO:0000313" key="7">
    <source>
        <dbReference type="Proteomes" id="UP001241072"/>
    </source>
</evidence>
<dbReference type="InterPro" id="IPR011075">
    <property type="entry name" value="TetR_C"/>
</dbReference>
<keyword evidence="7" id="KW-1185">Reference proteome</keyword>
<dbReference type="InterPro" id="IPR050109">
    <property type="entry name" value="HTH-type_TetR-like_transc_reg"/>
</dbReference>
<dbReference type="Proteomes" id="UP001241072">
    <property type="component" value="Unassembled WGS sequence"/>
</dbReference>
<keyword evidence="3" id="KW-0804">Transcription</keyword>
<evidence type="ECO:0000256" key="4">
    <source>
        <dbReference type="PROSITE-ProRule" id="PRU00335"/>
    </source>
</evidence>
<dbReference type="EMBL" id="JAUQUB010000001">
    <property type="protein sequence ID" value="MDO7882248.1"/>
    <property type="molecule type" value="Genomic_DNA"/>
</dbReference>
<evidence type="ECO:0000256" key="1">
    <source>
        <dbReference type="ARBA" id="ARBA00023015"/>
    </source>
</evidence>